<dbReference type="Gene3D" id="3.40.50.300">
    <property type="entry name" value="P-loop containing nucleotide triphosphate hydrolases"/>
    <property type="match status" value="1"/>
</dbReference>
<dbReference type="PROSITE" id="PS50002">
    <property type="entry name" value="SH3"/>
    <property type="match status" value="1"/>
</dbReference>
<dbReference type="InterPro" id="IPR008145">
    <property type="entry name" value="GK/Ca_channel_bsu"/>
</dbReference>
<dbReference type="InterPro" id="IPR008144">
    <property type="entry name" value="Guanylate_kin-like_dom"/>
</dbReference>
<evidence type="ECO:0000313" key="9">
    <source>
        <dbReference type="Ensembl" id="ENSPMEP00000014152.1"/>
    </source>
</evidence>
<feature type="domain" description="SH3" evidence="5">
    <location>
        <begin position="130"/>
        <end position="200"/>
    </location>
</feature>
<comment type="similarity">
    <text evidence="1">Belongs to the MAGUK family.</text>
</comment>
<evidence type="ECO:0000256" key="3">
    <source>
        <dbReference type="PROSITE-ProRule" id="PRU00192"/>
    </source>
</evidence>
<dbReference type="SMART" id="SM00072">
    <property type="entry name" value="GuKc"/>
    <property type="match status" value="1"/>
</dbReference>
<feature type="domain" description="L27" evidence="8">
    <location>
        <begin position="1"/>
        <end position="28"/>
    </location>
</feature>
<dbReference type="Gene3D" id="3.30.63.10">
    <property type="entry name" value="Guanylate Kinase phosphate binding domain"/>
    <property type="match status" value="1"/>
</dbReference>
<evidence type="ECO:0000259" key="7">
    <source>
        <dbReference type="PROSITE" id="PS50106"/>
    </source>
</evidence>
<dbReference type="Proteomes" id="UP000261480">
    <property type="component" value="Unplaced"/>
</dbReference>
<dbReference type="InterPro" id="IPR001452">
    <property type="entry name" value="SH3_domain"/>
</dbReference>
<dbReference type="CDD" id="cd06799">
    <property type="entry name" value="PDZ_MPP3-MPP4-MPP7-like"/>
    <property type="match status" value="1"/>
</dbReference>
<evidence type="ECO:0000313" key="10">
    <source>
        <dbReference type="Proteomes" id="UP000261480"/>
    </source>
</evidence>
<feature type="chain" id="PRO_5017208767" description="Membrane protein, palmitoylated 7b (MAGUK p55 subfamily member 7)" evidence="4">
    <location>
        <begin position="22"/>
        <end position="420"/>
    </location>
</feature>
<accession>A0A3B3XGI6</accession>
<dbReference type="PANTHER" id="PTHR23122">
    <property type="entry name" value="MEMBRANE-ASSOCIATED GUANYLATE KINASE MAGUK"/>
    <property type="match status" value="1"/>
</dbReference>
<evidence type="ECO:0000256" key="2">
    <source>
        <dbReference type="ARBA" id="ARBA00022443"/>
    </source>
</evidence>
<feature type="domain" description="PDZ" evidence="7">
    <location>
        <begin position="45"/>
        <end position="101"/>
    </location>
</feature>
<keyword evidence="10" id="KW-1185">Reference proteome</keyword>
<dbReference type="Pfam" id="PF00595">
    <property type="entry name" value="PDZ"/>
    <property type="match status" value="1"/>
</dbReference>
<keyword evidence="4" id="KW-0732">Signal</keyword>
<dbReference type="InterPro" id="IPR004172">
    <property type="entry name" value="L27_dom"/>
</dbReference>
<evidence type="ECO:0000256" key="4">
    <source>
        <dbReference type="SAM" id="SignalP"/>
    </source>
</evidence>
<reference evidence="9" key="1">
    <citation type="submission" date="2025-08" db="UniProtKB">
        <authorList>
            <consortium name="Ensembl"/>
        </authorList>
    </citation>
    <scope>IDENTIFICATION</scope>
</reference>
<feature type="domain" description="Guanylate kinase-like" evidence="6">
    <location>
        <begin position="220"/>
        <end position="404"/>
    </location>
</feature>
<keyword evidence="2 3" id="KW-0728">SH3 domain</keyword>
<dbReference type="InterPro" id="IPR014775">
    <property type="entry name" value="L27_C"/>
</dbReference>
<dbReference type="PROSITE" id="PS51022">
    <property type="entry name" value="L27"/>
    <property type="match status" value="1"/>
</dbReference>
<dbReference type="SUPFAM" id="SSF50044">
    <property type="entry name" value="SH3-domain"/>
    <property type="match status" value="1"/>
</dbReference>
<evidence type="ECO:0000259" key="6">
    <source>
        <dbReference type="PROSITE" id="PS50052"/>
    </source>
</evidence>
<dbReference type="Pfam" id="PF00625">
    <property type="entry name" value="Guanylate_kin"/>
    <property type="match status" value="1"/>
</dbReference>
<proteinExistence type="inferred from homology"/>
<dbReference type="Gene3D" id="2.30.30.40">
    <property type="entry name" value="SH3 Domains"/>
    <property type="match status" value="1"/>
</dbReference>
<dbReference type="InterPro" id="IPR050716">
    <property type="entry name" value="MAGUK"/>
</dbReference>
<dbReference type="PROSITE" id="PS50106">
    <property type="entry name" value="PDZ"/>
    <property type="match status" value="1"/>
</dbReference>
<reference evidence="9" key="2">
    <citation type="submission" date="2025-09" db="UniProtKB">
        <authorList>
            <consortium name="Ensembl"/>
        </authorList>
    </citation>
    <scope>IDENTIFICATION</scope>
</reference>
<dbReference type="SMART" id="SM00326">
    <property type="entry name" value="SH3"/>
    <property type="match status" value="1"/>
</dbReference>
<feature type="signal peptide" evidence="4">
    <location>
        <begin position="1"/>
        <end position="21"/>
    </location>
</feature>
<protein>
    <recommendedName>
        <fullName evidence="11">Membrane protein, palmitoylated 7b (MAGUK p55 subfamily member 7)</fullName>
    </recommendedName>
</protein>
<dbReference type="AlphaFoldDB" id="A0A3B3XGI6"/>
<name>A0A3B3XGI6_9TELE</name>
<dbReference type="Gene3D" id="2.30.42.10">
    <property type="match status" value="1"/>
</dbReference>
<dbReference type="InterPro" id="IPR036028">
    <property type="entry name" value="SH3-like_dom_sf"/>
</dbReference>
<dbReference type="InterPro" id="IPR027417">
    <property type="entry name" value="P-loop_NTPase"/>
</dbReference>
<sequence length="420" mass="47640">VFFLSHISFFQSLLSVHDTVAQKRYDPELPPLPEYLNIEQSSVKIIRLVKNKEPLGATIRRDDETGAIIVARIMRGGAADRSGLIHSGDEVKEVNGIPVDDKKPEDIIHSASITNLFLPSCLFCLPCCWFVQVFLRALFDYDPRNDSAIPCKEAGLGFKKGSILQIMSQEDATWWQAKLDGDANPRAGLIPSKQFQERIFKETDIFSAGFAEHLWDVSVFFFFFCPGPSGVGMNELKRKLLISDPQHFGVTIPHSPSPPWNFTSFPYVVQLFSCRVVLSHLRFVEYGEYKGNYYGTSLDTLRGVLTKKKVCLLDVQPHAIKLLRTAEFKPFVVFVKPPKLERLRETRKNAKIISSKDDKGSEEDFQEMLNTAEMMESQYGHLFEKVIVNDDLTTAFSELQSALKRVETGTHWVPVSWTHS</sequence>
<dbReference type="PROSITE" id="PS50052">
    <property type="entry name" value="GUANYLATE_KINASE_2"/>
    <property type="match status" value="1"/>
</dbReference>
<dbReference type="SUPFAM" id="SSF52540">
    <property type="entry name" value="P-loop containing nucleoside triphosphate hydrolases"/>
    <property type="match status" value="1"/>
</dbReference>
<evidence type="ECO:0000259" key="8">
    <source>
        <dbReference type="PROSITE" id="PS51022"/>
    </source>
</evidence>
<dbReference type="SMART" id="SM00228">
    <property type="entry name" value="PDZ"/>
    <property type="match status" value="1"/>
</dbReference>
<dbReference type="Pfam" id="PF00018">
    <property type="entry name" value="SH3_1"/>
    <property type="match status" value="1"/>
</dbReference>
<dbReference type="InterPro" id="IPR036034">
    <property type="entry name" value="PDZ_sf"/>
</dbReference>
<dbReference type="Pfam" id="PF02828">
    <property type="entry name" value="L27"/>
    <property type="match status" value="1"/>
</dbReference>
<organism evidence="9 10">
    <name type="scientific">Poecilia mexicana</name>
    <dbReference type="NCBI Taxonomy" id="48701"/>
    <lineage>
        <taxon>Eukaryota</taxon>
        <taxon>Metazoa</taxon>
        <taxon>Chordata</taxon>
        <taxon>Craniata</taxon>
        <taxon>Vertebrata</taxon>
        <taxon>Euteleostomi</taxon>
        <taxon>Actinopterygii</taxon>
        <taxon>Neopterygii</taxon>
        <taxon>Teleostei</taxon>
        <taxon>Neoteleostei</taxon>
        <taxon>Acanthomorphata</taxon>
        <taxon>Ovalentaria</taxon>
        <taxon>Atherinomorphae</taxon>
        <taxon>Cyprinodontiformes</taxon>
        <taxon>Poeciliidae</taxon>
        <taxon>Poeciliinae</taxon>
        <taxon>Poecilia</taxon>
    </lineage>
</organism>
<evidence type="ECO:0008006" key="11">
    <source>
        <dbReference type="Google" id="ProtNLM"/>
    </source>
</evidence>
<dbReference type="InterPro" id="IPR001478">
    <property type="entry name" value="PDZ"/>
</dbReference>
<dbReference type="SUPFAM" id="SSF50156">
    <property type="entry name" value="PDZ domain-like"/>
    <property type="match status" value="1"/>
</dbReference>
<dbReference type="Ensembl" id="ENSPMET00000022068.1">
    <property type="protein sequence ID" value="ENSPMEP00000014152.1"/>
    <property type="gene ID" value="ENSPMEG00000017216.1"/>
</dbReference>
<evidence type="ECO:0000259" key="5">
    <source>
        <dbReference type="PROSITE" id="PS50002"/>
    </source>
</evidence>
<evidence type="ECO:0000256" key="1">
    <source>
        <dbReference type="ARBA" id="ARBA00007014"/>
    </source>
</evidence>